<dbReference type="SMART" id="SM00052">
    <property type="entry name" value="EAL"/>
    <property type="match status" value="1"/>
</dbReference>
<dbReference type="PANTHER" id="PTHR44757">
    <property type="entry name" value="DIGUANYLATE CYCLASE DGCP"/>
    <property type="match status" value="1"/>
</dbReference>
<dbReference type="SUPFAM" id="SSF55073">
    <property type="entry name" value="Nucleotide cyclase"/>
    <property type="match status" value="1"/>
</dbReference>
<dbReference type="CDD" id="cd00156">
    <property type="entry name" value="REC"/>
    <property type="match status" value="1"/>
</dbReference>
<dbReference type="OrthoDB" id="9777298at2"/>
<feature type="domain" description="Response regulatory" evidence="3">
    <location>
        <begin position="14"/>
        <end position="129"/>
    </location>
</feature>
<evidence type="ECO:0000313" key="7">
    <source>
        <dbReference type="Proteomes" id="UP000243205"/>
    </source>
</evidence>
<reference evidence="7" key="1">
    <citation type="submission" date="2016-10" db="EMBL/GenBank/DDBJ databases">
        <authorList>
            <person name="Varghese N."/>
            <person name="Submissions S."/>
        </authorList>
    </citation>
    <scope>NUCLEOTIDE SEQUENCE [LARGE SCALE GENOMIC DNA]</scope>
    <source>
        <strain evidence="7">DSM 8987</strain>
    </source>
</reference>
<name>A0A1G7BYM9_9BACT</name>
<proteinExistence type="predicted"/>
<feature type="domain" description="EAL" evidence="4">
    <location>
        <begin position="450"/>
        <end position="704"/>
    </location>
</feature>
<dbReference type="AlphaFoldDB" id="A0A1G7BYM9"/>
<dbReference type="Pfam" id="PF00072">
    <property type="entry name" value="Response_reg"/>
    <property type="match status" value="1"/>
</dbReference>
<dbReference type="InterPro" id="IPR052155">
    <property type="entry name" value="Biofilm_reg_signaling"/>
</dbReference>
<dbReference type="InterPro" id="IPR029787">
    <property type="entry name" value="Nucleotide_cyclase"/>
</dbReference>
<dbReference type="STRING" id="57664.SAMN05661003_1083"/>
<dbReference type="PROSITE" id="PS50883">
    <property type="entry name" value="EAL"/>
    <property type="match status" value="1"/>
</dbReference>
<dbReference type="RefSeq" id="WP_092078264.1">
    <property type="nucleotide sequence ID" value="NZ_FNAQ01000008.1"/>
</dbReference>
<evidence type="ECO:0000313" key="6">
    <source>
        <dbReference type="EMBL" id="SDE32113.1"/>
    </source>
</evidence>
<dbReference type="CDD" id="cd01949">
    <property type="entry name" value="GGDEF"/>
    <property type="match status" value="1"/>
</dbReference>
<keyword evidence="2" id="KW-0597">Phosphoprotein</keyword>
<dbReference type="InterPro" id="IPR035919">
    <property type="entry name" value="EAL_sf"/>
</dbReference>
<dbReference type="InterPro" id="IPR001633">
    <property type="entry name" value="EAL_dom"/>
</dbReference>
<dbReference type="InterPro" id="IPR043128">
    <property type="entry name" value="Rev_trsase/Diguanyl_cyclase"/>
</dbReference>
<dbReference type="InterPro" id="IPR035965">
    <property type="entry name" value="PAS-like_dom_sf"/>
</dbReference>
<dbReference type="GO" id="GO:0071111">
    <property type="term" value="F:cyclic-guanylate-specific phosphodiesterase activity"/>
    <property type="evidence" value="ECO:0007669"/>
    <property type="project" value="UniProtKB-EC"/>
</dbReference>
<dbReference type="Gene3D" id="3.40.50.2300">
    <property type="match status" value="1"/>
</dbReference>
<dbReference type="GO" id="GO:0071732">
    <property type="term" value="P:cellular response to nitric oxide"/>
    <property type="evidence" value="ECO:0007669"/>
    <property type="project" value="UniProtKB-ARBA"/>
</dbReference>
<dbReference type="Pfam" id="PF00990">
    <property type="entry name" value="GGDEF"/>
    <property type="match status" value="1"/>
</dbReference>
<evidence type="ECO:0000259" key="3">
    <source>
        <dbReference type="PROSITE" id="PS50110"/>
    </source>
</evidence>
<dbReference type="SUPFAM" id="SSF141868">
    <property type="entry name" value="EAL domain-like"/>
    <property type="match status" value="1"/>
</dbReference>
<dbReference type="PROSITE" id="PS50110">
    <property type="entry name" value="RESPONSE_REGULATORY"/>
    <property type="match status" value="1"/>
</dbReference>
<dbReference type="PANTHER" id="PTHR44757:SF2">
    <property type="entry name" value="BIOFILM ARCHITECTURE MAINTENANCE PROTEIN MBAA"/>
    <property type="match status" value="1"/>
</dbReference>
<feature type="modified residue" description="4-aspartylphosphate" evidence="2">
    <location>
        <position position="65"/>
    </location>
</feature>
<dbReference type="SUPFAM" id="SSF55785">
    <property type="entry name" value="PYP-like sensor domain (PAS domain)"/>
    <property type="match status" value="1"/>
</dbReference>
<keyword evidence="7" id="KW-1185">Reference proteome</keyword>
<dbReference type="InterPro" id="IPR000160">
    <property type="entry name" value="GGDEF_dom"/>
</dbReference>
<dbReference type="SUPFAM" id="SSF52172">
    <property type="entry name" value="CheY-like"/>
    <property type="match status" value="1"/>
</dbReference>
<dbReference type="Proteomes" id="UP000243205">
    <property type="component" value="Unassembled WGS sequence"/>
</dbReference>
<evidence type="ECO:0000256" key="2">
    <source>
        <dbReference type="PROSITE-ProRule" id="PRU00169"/>
    </source>
</evidence>
<evidence type="ECO:0000259" key="4">
    <source>
        <dbReference type="PROSITE" id="PS50883"/>
    </source>
</evidence>
<dbReference type="GO" id="GO:0000160">
    <property type="term" value="P:phosphorelay signal transduction system"/>
    <property type="evidence" value="ECO:0007669"/>
    <property type="project" value="InterPro"/>
</dbReference>
<dbReference type="PROSITE" id="PS50887">
    <property type="entry name" value="GGDEF"/>
    <property type="match status" value="1"/>
</dbReference>
<dbReference type="InterPro" id="IPR011006">
    <property type="entry name" value="CheY-like_superfamily"/>
</dbReference>
<accession>A0A1G7BYM9</accession>
<evidence type="ECO:0000256" key="1">
    <source>
        <dbReference type="ARBA" id="ARBA00051114"/>
    </source>
</evidence>
<dbReference type="EMBL" id="FNAQ01000008">
    <property type="protein sequence ID" value="SDE32113.1"/>
    <property type="molecule type" value="Genomic_DNA"/>
</dbReference>
<dbReference type="Pfam" id="PF00563">
    <property type="entry name" value="EAL"/>
    <property type="match status" value="1"/>
</dbReference>
<comment type="catalytic activity">
    <reaction evidence="1">
        <text>3',3'-c-di-GMP + H2O = 5'-phosphoguanylyl(3'-&gt;5')guanosine + H(+)</text>
        <dbReference type="Rhea" id="RHEA:24902"/>
        <dbReference type="ChEBI" id="CHEBI:15377"/>
        <dbReference type="ChEBI" id="CHEBI:15378"/>
        <dbReference type="ChEBI" id="CHEBI:58754"/>
        <dbReference type="ChEBI" id="CHEBI:58805"/>
        <dbReference type="EC" id="3.1.4.52"/>
    </reaction>
    <physiologicalReaction direction="left-to-right" evidence="1">
        <dbReference type="Rhea" id="RHEA:24903"/>
    </physiologicalReaction>
</comment>
<gene>
    <name evidence="6" type="ORF">SAMN05661003_1083</name>
</gene>
<dbReference type="CDD" id="cd01948">
    <property type="entry name" value="EAL"/>
    <property type="match status" value="1"/>
</dbReference>
<feature type="domain" description="GGDEF" evidence="5">
    <location>
        <begin position="308"/>
        <end position="441"/>
    </location>
</feature>
<dbReference type="Gene3D" id="3.30.450.20">
    <property type="entry name" value="PAS domain"/>
    <property type="match status" value="1"/>
</dbReference>
<dbReference type="InterPro" id="IPR001789">
    <property type="entry name" value="Sig_transdc_resp-reg_receiver"/>
</dbReference>
<dbReference type="FunFam" id="3.20.20.450:FF:000001">
    <property type="entry name" value="Cyclic di-GMP phosphodiesterase yahA"/>
    <property type="match status" value="1"/>
</dbReference>
<sequence length="710" mass="79871">MTKAPSSGQAKSLSIFLIEDDTAHAELIRRAFQEQSPRVQLYQAASLAGYHALLKQHSPDLVLMDINLPDGRALQALADSHDHRAFPLLVMTAYGNEELAVEALKGGAFDYLVKSPDLFRRLPVIVQGALREWQLLQQRRQAQADLQASERHYHSLFESIDEGFCVMEVEFDDDGTVSDLRLREINRIFSAQTGLGPECLSHSIRELLPEIDPFWLQTYGAVARTGEAIRFQRPEQQLGRFFDVYAFRPDNGSRNQVAALYRDITEQKRYEEQLKHLATHDVLTGLANRTLLLDRLEQAIHYAHRSGRLVAALLFDLDRFKVINDSLGHNFGDQLLRAVAGRLQHCIRETDSVARLGGDEFVVILAEVADMKDIALVAGHLLEQLNQPYRVEDREIRLSASLGISLFPRDSDDSATLLRNADMAMYRAKRLERSSFLFYAPEMNQRLQETLELEEALRQALEQEQFLLLYQPKVNLVTGQICGCEALVRWQHAQRGLISPAQFIPLAEETGLIVPLGDWVLRQACAQTCQWRDAGLQPVPVAVNLSARQFRKGDLTQRLQSILQHSGLAAGELELELTESMIMDNPQQAVQIMHELKQLGLSLSLDDFGTGYSSLNYLRRFPVDNLKIDRSFIRDVATDTSGASVVTSIIQIAHNLGLGAVAEGVETRDQLDFLRRCGCDQLQGYLFSKPLPAEDFAALLREGRSLTPPI</sequence>
<dbReference type="Gene3D" id="3.20.20.450">
    <property type="entry name" value="EAL domain"/>
    <property type="match status" value="1"/>
</dbReference>
<protein>
    <submittedName>
        <fullName evidence="6">Diguanylate cyclase (GGDEF) domain-containing protein</fullName>
    </submittedName>
</protein>
<dbReference type="NCBIfam" id="TIGR00254">
    <property type="entry name" value="GGDEF"/>
    <property type="match status" value="1"/>
</dbReference>
<evidence type="ECO:0000259" key="5">
    <source>
        <dbReference type="PROSITE" id="PS50887"/>
    </source>
</evidence>
<dbReference type="FunFam" id="3.30.70.270:FF:000001">
    <property type="entry name" value="Diguanylate cyclase domain protein"/>
    <property type="match status" value="1"/>
</dbReference>
<organism evidence="6 7">
    <name type="scientific">Desulfuromonas thiophila</name>
    <dbReference type="NCBI Taxonomy" id="57664"/>
    <lineage>
        <taxon>Bacteria</taxon>
        <taxon>Pseudomonadati</taxon>
        <taxon>Thermodesulfobacteriota</taxon>
        <taxon>Desulfuromonadia</taxon>
        <taxon>Desulfuromonadales</taxon>
        <taxon>Desulfuromonadaceae</taxon>
        <taxon>Desulfuromonas</taxon>
    </lineage>
</organism>
<dbReference type="SMART" id="SM00267">
    <property type="entry name" value="GGDEF"/>
    <property type="match status" value="1"/>
</dbReference>
<dbReference type="Gene3D" id="3.30.70.270">
    <property type="match status" value="1"/>
</dbReference>
<dbReference type="SMART" id="SM00448">
    <property type="entry name" value="REC"/>
    <property type="match status" value="1"/>
</dbReference>